<evidence type="ECO:0000313" key="9">
    <source>
        <dbReference type="Proteomes" id="UP000500857"/>
    </source>
</evidence>
<keyword evidence="4 6" id="KW-0808">Transferase</keyword>
<dbReference type="CDD" id="cd00609">
    <property type="entry name" value="AAT_like"/>
    <property type="match status" value="1"/>
</dbReference>
<dbReference type="EMBL" id="CP051167">
    <property type="protein sequence ID" value="QIZ70588.1"/>
    <property type="molecule type" value="Genomic_DNA"/>
</dbReference>
<accession>A0A6H1TVF5</accession>
<dbReference type="AlphaFoldDB" id="A0A6H1TVF5"/>
<evidence type="ECO:0000256" key="6">
    <source>
        <dbReference type="RuleBase" id="RU000481"/>
    </source>
</evidence>
<feature type="domain" description="Aminotransferase class I/classII large" evidence="7">
    <location>
        <begin position="31"/>
        <end position="380"/>
    </location>
</feature>
<dbReference type="RefSeq" id="WP_168568743.1">
    <property type="nucleotide sequence ID" value="NZ_CP051167.1"/>
</dbReference>
<dbReference type="PANTHER" id="PTHR46383:SF1">
    <property type="entry name" value="ASPARTATE AMINOTRANSFERASE"/>
    <property type="match status" value="1"/>
</dbReference>
<dbReference type="GO" id="GO:0008483">
    <property type="term" value="F:transaminase activity"/>
    <property type="evidence" value="ECO:0007669"/>
    <property type="project" value="UniProtKB-KW"/>
</dbReference>
<comment type="similarity">
    <text evidence="2 6">Belongs to the class-I pyridoxal-phosphate-dependent aminotransferase family.</text>
</comment>
<dbReference type="Proteomes" id="UP000500857">
    <property type="component" value="Chromosome"/>
</dbReference>
<organism evidence="8 9">
    <name type="scientific">Oxynema aestuarii AP17</name>
    <dbReference type="NCBI Taxonomy" id="2064643"/>
    <lineage>
        <taxon>Bacteria</taxon>
        <taxon>Bacillati</taxon>
        <taxon>Cyanobacteriota</taxon>
        <taxon>Cyanophyceae</taxon>
        <taxon>Oscillatoriophycideae</taxon>
        <taxon>Oscillatoriales</taxon>
        <taxon>Oscillatoriaceae</taxon>
        <taxon>Oxynema</taxon>
        <taxon>Oxynema aestuarii</taxon>
    </lineage>
</organism>
<dbReference type="Gene3D" id="3.90.1150.10">
    <property type="entry name" value="Aspartate Aminotransferase, domain 1"/>
    <property type="match status" value="1"/>
</dbReference>
<keyword evidence="5" id="KW-0663">Pyridoxal phosphate</keyword>
<sequence>MKLAARVGQVTPSLTLAISAQAKAMKAEGIDVCSFSAGEPDFDTPDHIKAAAKKALDEGKTKYGPAAGDPQLRAAIAAKLQTENQLDYQAENTIVTNGGKHSLYNLMVALLDPGDEVIIPAPYWLSYPEMVKLAEGTPKIVDTTAENGYKLTPQQLRDACTPKTRLLVLNSPSNPTGMVYTPQELRAIAEVVVERDILVVSDEIYEKIIYDDAEQVSIGSLSPEIFARTIISNGFAKAYSMTGWRLGFLAGPLELIKAVSTLQSHSTSNVCTFAQYGAIAALEGSQDCVEEMRQAFAKRRTYILDRLKAIPGLTCPEPKGAFYVFPNISQTGMKSLDFCKALLDRENVATIPGIAFGADDCIRLSYATDLPTIEKGMDRLERFVRSHL</sequence>
<keyword evidence="3 6" id="KW-0032">Aminotransferase</keyword>
<dbReference type="SUPFAM" id="SSF53383">
    <property type="entry name" value="PLP-dependent transferases"/>
    <property type="match status" value="1"/>
</dbReference>
<protein>
    <recommendedName>
        <fullName evidence="6">Aminotransferase</fullName>
        <ecNumber evidence="6">2.6.1.-</ecNumber>
    </recommendedName>
</protein>
<dbReference type="InterPro" id="IPR015422">
    <property type="entry name" value="PyrdxlP-dep_Trfase_small"/>
</dbReference>
<evidence type="ECO:0000256" key="5">
    <source>
        <dbReference type="ARBA" id="ARBA00022898"/>
    </source>
</evidence>
<dbReference type="PROSITE" id="PS00105">
    <property type="entry name" value="AA_TRANSFER_CLASS_1"/>
    <property type="match status" value="1"/>
</dbReference>
<dbReference type="GO" id="GO:0030170">
    <property type="term" value="F:pyridoxal phosphate binding"/>
    <property type="evidence" value="ECO:0007669"/>
    <property type="project" value="InterPro"/>
</dbReference>
<evidence type="ECO:0000313" key="8">
    <source>
        <dbReference type="EMBL" id="QIZ70588.1"/>
    </source>
</evidence>
<evidence type="ECO:0000256" key="2">
    <source>
        <dbReference type="ARBA" id="ARBA00007441"/>
    </source>
</evidence>
<dbReference type="Gene3D" id="3.40.640.10">
    <property type="entry name" value="Type I PLP-dependent aspartate aminotransferase-like (Major domain)"/>
    <property type="match status" value="1"/>
</dbReference>
<dbReference type="InterPro" id="IPR004839">
    <property type="entry name" value="Aminotransferase_I/II_large"/>
</dbReference>
<dbReference type="InterPro" id="IPR015421">
    <property type="entry name" value="PyrdxlP-dep_Trfase_major"/>
</dbReference>
<proteinExistence type="inferred from homology"/>
<name>A0A6H1TVF5_9CYAN</name>
<dbReference type="InterPro" id="IPR004838">
    <property type="entry name" value="NHTrfase_class1_PyrdxlP-BS"/>
</dbReference>
<dbReference type="Pfam" id="PF00155">
    <property type="entry name" value="Aminotran_1_2"/>
    <property type="match status" value="1"/>
</dbReference>
<dbReference type="GO" id="GO:0006520">
    <property type="term" value="P:amino acid metabolic process"/>
    <property type="evidence" value="ECO:0007669"/>
    <property type="project" value="InterPro"/>
</dbReference>
<dbReference type="PANTHER" id="PTHR46383">
    <property type="entry name" value="ASPARTATE AMINOTRANSFERASE"/>
    <property type="match status" value="1"/>
</dbReference>
<evidence type="ECO:0000256" key="3">
    <source>
        <dbReference type="ARBA" id="ARBA00022576"/>
    </source>
</evidence>
<evidence type="ECO:0000256" key="1">
    <source>
        <dbReference type="ARBA" id="ARBA00001933"/>
    </source>
</evidence>
<gene>
    <name evidence="8" type="ORF">HCG48_08350</name>
</gene>
<evidence type="ECO:0000259" key="7">
    <source>
        <dbReference type="Pfam" id="PF00155"/>
    </source>
</evidence>
<dbReference type="KEGG" id="oxy:HCG48_08350"/>
<dbReference type="InterPro" id="IPR050596">
    <property type="entry name" value="AspAT/PAT-like"/>
</dbReference>
<comment type="cofactor">
    <cofactor evidence="1 6">
        <name>pyridoxal 5'-phosphate</name>
        <dbReference type="ChEBI" id="CHEBI:597326"/>
    </cofactor>
</comment>
<keyword evidence="9" id="KW-1185">Reference proteome</keyword>
<dbReference type="FunFam" id="3.40.640.10:FF:000033">
    <property type="entry name" value="Aspartate aminotransferase"/>
    <property type="match status" value="1"/>
</dbReference>
<reference evidence="8 9" key="1">
    <citation type="submission" date="2020-04" db="EMBL/GenBank/DDBJ databases">
        <authorList>
            <person name="Basu S."/>
            <person name="Maruthanayagam V."/>
            <person name="Chakraborty S."/>
            <person name="Pramanik A."/>
            <person name="Mukherjee J."/>
            <person name="Brink B."/>
        </authorList>
    </citation>
    <scope>NUCLEOTIDE SEQUENCE [LARGE SCALE GENOMIC DNA]</scope>
    <source>
        <strain evidence="8 9">AP17</strain>
    </source>
</reference>
<evidence type="ECO:0000256" key="4">
    <source>
        <dbReference type="ARBA" id="ARBA00022679"/>
    </source>
</evidence>
<dbReference type="InterPro" id="IPR015424">
    <property type="entry name" value="PyrdxlP-dep_Trfase"/>
</dbReference>
<dbReference type="EC" id="2.6.1.-" evidence="6"/>